<comment type="caution">
    <text evidence="1">The sequence shown here is derived from an EMBL/GenBank/DDBJ whole genome shotgun (WGS) entry which is preliminary data.</text>
</comment>
<keyword evidence="2" id="KW-1185">Reference proteome</keyword>
<evidence type="ECO:0000313" key="1">
    <source>
        <dbReference type="EMBL" id="MDQ0497341.1"/>
    </source>
</evidence>
<name>A0ABU0L7R8_9BACL</name>
<reference evidence="1 2" key="1">
    <citation type="submission" date="2023-07" db="EMBL/GenBank/DDBJ databases">
        <title>Genomic Encyclopedia of Type Strains, Phase IV (KMG-IV): sequencing the most valuable type-strain genomes for metagenomic binning, comparative biology and taxonomic classification.</title>
        <authorList>
            <person name="Goeker M."/>
        </authorList>
    </citation>
    <scope>NUCLEOTIDE SEQUENCE [LARGE SCALE GENOMIC DNA]</scope>
    <source>
        <strain evidence="1 2">DSM 14914</strain>
    </source>
</reference>
<dbReference type="EMBL" id="JAUSWA010000072">
    <property type="protein sequence ID" value="MDQ0497341.1"/>
    <property type="molecule type" value="Genomic_DNA"/>
</dbReference>
<proteinExistence type="predicted"/>
<protein>
    <submittedName>
        <fullName evidence="1">ABC-type Na+ efflux pump permease subunit</fullName>
    </submittedName>
</protein>
<gene>
    <name evidence="1" type="ORF">QOZ95_005582</name>
</gene>
<sequence length="46" mass="5359">MSLAILVASILFFGWFAAKIYRTGVLMYGKRPTFKELRKVMKAYKI</sequence>
<accession>A0ABU0L7R8</accession>
<dbReference type="Proteomes" id="UP001242811">
    <property type="component" value="Unassembled WGS sequence"/>
</dbReference>
<organism evidence="1 2">
    <name type="scientific">Paenibacillus brasilensis</name>
    <dbReference type="NCBI Taxonomy" id="128574"/>
    <lineage>
        <taxon>Bacteria</taxon>
        <taxon>Bacillati</taxon>
        <taxon>Bacillota</taxon>
        <taxon>Bacilli</taxon>
        <taxon>Bacillales</taxon>
        <taxon>Paenibacillaceae</taxon>
        <taxon>Paenibacillus</taxon>
    </lineage>
</organism>
<evidence type="ECO:0000313" key="2">
    <source>
        <dbReference type="Proteomes" id="UP001242811"/>
    </source>
</evidence>